<protein>
    <submittedName>
        <fullName evidence="1">Uncharacterized protein</fullName>
    </submittedName>
</protein>
<name>A0ABN6XPW5_9MICO</name>
<gene>
    <name evidence="1" type="ORF">GCM10025866_18110</name>
</gene>
<reference evidence="2" key="1">
    <citation type="journal article" date="2019" name="Int. J. Syst. Evol. Microbiol.">
        <title>The Global Catalogue of Microorganisms (GCM) 10K type strain sequencing project: providing services to taxonomists for standard genome sequencing and annotation.</title>
        <authorList>
            <consortium name="The Broad Institute Genomics Platform"/>
            <consortium name="The Broad Institute Genome Sequencing Center for Infectious Disease"/>
            <person name="Wu L."/>
            <person name="Ma J."/>
        </authorList>
    </citation>
    <scope>NUCLEOTIDE SEQUENCE [LARGE SCALE GENOMIC DNA]</scope>
    <source>
        <strain evidence="2">NBRC 108725</strain>
    </source>
</reference>
<dbReference type="Proteomes" id="UP001321498">
    <property type="component" value="Chromosome"/>
</dbReference>
<keyword evidence="2" id="KW-1185">Reference proteome</keyword>
<organism evidence="1 2">
    <name type="scientific">Naasia aerilata</name>
    <dbReference type="NCBI Taxonomy" id="1162966"/>
    <lineage>
        <taxon>Bacteria</taxon>
        <taxon>Bacillati</taxon>
        <taxon>Actinomycetota</taxon>
        <taxon>Actinomycetes</taxon>
        <taxon>Micrococcales</taxon>
        <taxon>Microbacteriaceae</taxon>
        <taxon>Naasia</taxon>
    </lineage>
</organism>
<sequence length="152" mass="16674">MLVSAPAALRAGLPIADYFIWNDDFDFSTRVLRGRPGMFVPASVVVHKTKALGSTDVDPGPRFYYEVRNKLWLFLRSRGLSLLEKAVYGASTVVRWARTIARSADRRALLAQLPKAVTDGLRPPRPNVEVLAGLGAGSAAVTEFERLRALHG</sequence>
<accession>A0ABN6XPW5</accession>
<dbReference type="RefSeq" id="WP_286279503.1">
    <property type="nucleotide sequence ID" value="NZ_AP027731.1"/>
</dbReference>
<dbReference type="EMBL" id="AP027731">
    <property type="protein sequence ID" value="BDZ45902.1"/>
    <property type="molecule type" value="Genomic_DNA"/>
</dbReference>
<evidence type="ECO:0000313" key="1">
    <source>
        <dbReference type="EMBL" id="BDZ45902.1"/>
    </source>
</evidence>
<proteinExistence type="predicted"/>
<evidence type="ECO:0000313" key="2">
    <source>
        <dbReference type="Proteomes" id="UP001321498"/>
    </source>
</evidence>